<dbReference type="Proteomes" id="UP000681722">
    <property type="component" value="Unassembled WGS sequence"/>
</dbReference>
<gene>
    <name evidence="1" type="ORF">SRO942_LOCUS48848</name>
</gene>
<protein>
    <submittedName>
        <fullName evidence="1">Uncharacterized protein</fullName>
    </submittedName>
</protein>
<evidence type="ECO:0000313" key="1">
    <source>
        <dbReference type="EMBL" id="CAF4600572.1"/>
    </source>
</evidence>
<sequence>KNIFYKRYKTKFEELIQNMKLKYENEFENYRKLNNSKSELEEYSKYCVKLNKSLPMLRILFHEKLKNDFEFKHYFKRFLLKYKKNLCQVLLNESNHYIPKSKLYIQSYSNDEKYNLFQDIEQLDLILTFLIQVIELNDIKQFKDFVKSKIVVFDLFMKNIKNSNAYLILLKESYLVFVRDHILTLYDREEIIPNDEILLKINKIKQFNEENLKLIHDSERQTKLSFIRQFRGQNWNEKLIVNQVEVNDYQITE</sequence>
<feature type="non-terminal residue" evidence="1">
    <location>
        <position position="253"/>
    </location>
</feature>
<name>A0A8S2Z513_9BILA</name>
<feature type="non-terminal residue" evidence="1">
    <location>
        <position position="1"/>
    </location>
</feature>
<evidence type="ECO:0000313" key="2">
    <source>
        <dbReference type="Proteomes" id="UP000681722"/>
    </source>
</evidence>
<dbReference type="EMBL" id="CAJOBC010127554">
    <property type="protein sequence ID" value="CAF4600572.1"/>
    <property type="molecule type" value="Genomic_DNA"/>
</dbReference>
<reference evidence="1" key="1">
    <citation type="submission" date="2021-02" db="EMBL/GenBank/DDBJ databases">
        <authorList>
            <person name="Nowell W R."/>
        </authorList>
    </citation>
    <scope>NUCLEOTIDE SEQUENCE</scope>
</reference>
<proteinExistence type="predicted"/>
<dbReference type="AlphaFoldDB" id="A0A8S2Z513"/>
<comment type="caution">
    <text evidence="1">The sequence shown here is derived from an EMBL/GenBank/DDBJ whole genome shotgun (WGS) entry which is preliminary data.</text>
</comment>
<accession>A0A8S2Z513</accession>
<organism evidence="1 2">
    <name type="scientific">Didymodactylos carnosus</name>
    <dbReference type="NCBI Taxonomy" id="1234261"/>
    <lineage>
        <taxon>Eukaryota</taxon>
        <taxon>Metazoa</taxon>
        <taxon>Spiralia</taxon>
        <taxon>Gnathifera</taxon>
        <taxon>Rotifera</taxon>
        <taxon>Eurotatoria</taxon>
        <taxon>Bdelloidea</taxon>
        <taxon>Philodinida</taxon>
        <taxon>Philodinidae</taxon>
        <taxon>Didymodactylos</taxon>
    </lineage>
</organism>